<dbReference type="Proteomes" id="UP001152797">
    <property type="component" value="Unassembled WGS sequence"/>
</dbReference>
<dbReference type="EMBL" id="CAMXCT010002513">
    <property type="protein sequence ID" value="CAI3998623.1"/>
    <property type="molecule type" value="Genomic_DNA"/>
</dbReference>
<evidence type="ECO:0000313" key="2">
    <source>
        <dbReference type="EMBL" id="CAI3998623.1"/>
    </source>
</evidence>
<evidence type="ECO:0000256" key="1">
    <source>
        <dbReference type="SAM" id="MobiDB-lite"/>
    </source>
</evidence>
<feature type="region of interest" description="Disordered" evidence="1">
    <location>
        <begin position="66"/>
        <end position="110"/>
    </location>
</feature>
<dbReference type="AlphaFoldDB" id="A0A9P1CW09"/>
<organism evidence="2">
    <name type="scientific">Cladocopium goreaui</name>
    <dbReference type="NCBI Taxonomy" id="2562237"/>
    <lineage>
        <taxon>Eukaryota</taxon>
        <taxon>Sar</taxon>
        <taxon>Alveolata</taxon>
        <taxon>Dinophyceae</taxon>
        <taxon>Suessiales</taxon>
        <taxon>Symbiodiniaceae</taxon>
        <taxon>Cladocopium</taxon>
    </lineage>
</organism>
<dbReference type="EMBL" id="CAMXCT030002513">
    <property type="protein sequence ID" value="CAL4785935.1"/>
    <property type="molecule type" value="Genomic_DNA"/>
</dbReference>
<dbReference type="EMBL" id="CAMXCT020002513">
    <property type="protein sequence ID" value="CAL1151998.1"/>
    <property type="molecule type" value="Genomic_DNA"/>
</dbReference>
<reference evidence="2" key="1">
    <citation type="submission" date="2022-10" db="EMBL/GenBank/DDBJ databases">
        <authorList>
            <person name="Chen Y."/>
            <person name="Dougan E. K."/>
            <person name="Chan C."/>
            <person name="Rhodes N."/>
            <person name="Thang M."/>
        </authorList>
    </citation>
    <scope>NUCLEOTIDE SEQUENCE</scope>
</reference>
<protein>
    <submittedName>
        <fullName evidence="2">Uncharacterized protein</fullName>
    </submittedName>
</protein>
<dbReference type="Gene3D" id="1.10.287.110">
    <property type="entry name" value="DnaJ domain"/>
    <property type="match status" value="1"/>
</dbReference>
<accession>A0A9P1CW09</accession>
<evidence type="ECO:0000313" key="3">
    <source>
        <dbReference type="EMBL" id="CAL1151998.1"/>
    </source>
</evidence>
<keyword evidence="4" id="KW-1185">Reference proteome</keyword>
<comment type="caution">
    <text evidence="2">The sequence shown here is derived from an EMBL/GenBank/DDBJ whole genome shotgun (WGS) entry which is preliminary data.</text>
</comment>
<gene>
    <name evidence="2" type="ORF">C1SCF055_LOCUS24903</name>
</gene>
<dbReference type="InterPro" id="IPR036869">
    <property type="entry name" value="J_dom_sf"/>
</dbReference>
<dbReference type="OrthoDB" id="448517at2759"/>
<proteinExistence type="predicted"/>
<sequence>MRVSQHSRWAHGQLEAWKHFPPAVQLCLLHQLVHELAKQLDSWQIPFLAATPPDLLAVLVASCTAGGKKHGDEKNRTRPRSKIWRRRSDRRSAGVVEAEDQSSDSTTPADRTVMVALRRAPSALQRADAHQVQPHGDSKGALMEVDGMPQPIGEDEFRHLLREWYPDKNPEKKDMATSIFQFLQQQKTFLNLR</sequence>
<evidence type="ECO:0000313" key="4">
    <source>
        <dbReference type="Proteomes" id="UP001152797"/>
    </source>
</evidence>
<name>A0A9P1CW09_9DINO</name>
<feature type="compositionally biased region" description="Basic residues" evidence="1">
    <location>
        <begin position="77"/>
        <end position="89"/>
    </location>
</feature>
<reference evidence="3" key="2">
    <citation type="submission" date="2024-04" db="EMBL/GenBank/DDBJ databases">
        <authorList>
            <person name="Chen Y."/>
            <person name="Shah S."/>
            <person name="Dougan E. K."/>
            <person name="Thang M."/>
            <person name="Chan C."/>
        </authorList>
    </citation>
    <scope>NUCLEOTIDE SEQUENCE [LARGE SCALE GENOMIC DNA]</scope>
</reference>